<dbReference type="Gene3D" id="3.40.50.150">
    <property type="entry name" value="Vaccinia Virus protein VP39"/>
    <property type="match status" value="1"/>
</dbReference>
<keyword evidence="2 6" id="KW-0808">Transferase</keyword>
<dbReference type="InterPro" id="IPR029063">
    <property type="entry name" value="SAM-dependent_MTases_sf"/>
</dbReference>
<dbReference type="InterPro" id="IPR036390">
    <property type="entry name" value="WH_DNA-bd_sf"/>
</dbReference>
<dbReference type="EMBL" id="MU002101">
    <property type="protein sequence ID" value="KAF2789979.1"/>
    <property type="molecule type" value="Genomic_DNA"/>
</dbReference>
<dbReference type="PIRSF" id="PIRSF005739">
    <property type="entry name" value="O-mtase"/>
    <property type="match status" value="1"/>
</dbReference>
<keyword evidence="7" id="KW-1185">Reference proteome</keyword>
<dbReference type="SUPFAM" id="SSF53335">
    <property type="entry name" value="S-adenosyl-L-methionine-dependent methyltransferases"/>
    <property type="match status" value="1"/>
</dbReference>
<dbReference type="PROSITE" id="PS51683">
    <property type="entry name" value="SAM_OMT_II"/>
    <property type="match status" value="1"/>
</dbReference>
<gene>
    <name evidence="6" type="ORF">K505DRAFT_312217</name>
</gene>
<dbReference type="Pfam" id="PF00891">
    <property type="entry name" value="Methyltransf_2"/>
    <property type="match status" value="1"/>
</dbReference>
<dbReference type="OrthoDB" id="2410195at2759"/>
<feature type="active site" description="Proton acceptor" evidence="4">
    <location>
        <position position="293"/>
    </location>
</feature>
<keyword evidence="1 6" id="KW-0489">Methyltransferase</keyword>
<organism evidence="6 7">
    <name type="scientific">Melanomma pulvis-pyrius CBS 109.77</name>
    <dbReference type="NCBI Taxonomy" id="1314802"/>
    <lineage>
        <taxon>Eukaryota</taxon>
        <taxon>Fungi</taxon>
        <taxon>Dikarya</taxon>
        <taxon>Ascomycota</taxon>
        <taxon>Pezizomycotina</taxon>
        <taxon>Dothideomycetes</taxon>
        <taxon>Pleosporomycetidae</taxon>
        <taxon>Pleosporales</taxon>
        <taxon>Melanommataceae</taxon>
        <taxon>Melanomma</taxon>
    </lineage>
</organism>
<sequence>MDAILDQIKLFAASASDTGRHKLISALHDMAYSLETPDETLHRYGSMNLQAAVVKIGLDLKLFRILAEAENGVAASIKELSAKTGAEALLLGRLLRYLAAIGAVKQVSGNQFAASHVTKNLTERVAEAGVNHYFSTVTPQYSAFPGFLKKNGYRNPTDEVHTVFQDAWNTELHGFDWFTQHPENLAYFNDFMASRREPELSWLTVYPVAEQVSSADCGPERAVYVNVGGGIGHQCAEFKQKFPEMPGRVILQDMPHSIANALPTAGVENIVHDFFQPQPIKGAKFYFLRGVFHNHPPHKVLQLLAHTKAAMAADSVILIDEMIPPEMGAHVDALSMDLTMMTAFAGMERSESQWREILVEAGLQLIKTYVYNPASHESVMEVRLPAQ</sequence>
<name>A0A6A6X0W0_9PLEO</name>
<evidence type="ECO:0000256" key="1">
    <source>
        <dbReference type="ARBA" id="ARBA00022603"/>
    </source>
</evidence>
<proteinExistence type="predicted"/>
<dbReference type="InterPro" id="IPR001077">
    <property type="entry name" value="COMT_C"/>
</dbReference>
<dbReference type="GO" id="GO:0032259">
    <property type="term" value="P:methylation"/>
    <property type="evidence" value="ECO:0007669"/>
    <property type="project" value="UniProtKB-KW"/>
</dbReference>
<evidence type="ECO:0000256" key="2">
    <source>
        <dbReference type="ARBA" id="ARBA00022679"/>
    </source>
</evidence>
<dbReference type="InterPro" id="IPR036388">
    <property type="entry name" value="WH-like_DNA-bd_sf"/>
</dbReference>
<protein>
    <submittedName>
        <fullName evidence="6">S-adenosyl-L-methionine-dependent methyltransferase</fullName>
    </submittedName>
</protein>
<dbReference type="AlphaFoldDB" id="A0A6A6X0W0"/>
<dbReference type="PANTHER" id="PTHR43712">
    <property type="entry name" value="PUTATIVE (AFU_ORTHOLOGUE AFUA_4G14580)-RELATED"/>
    <property type="match status" value="1"/>
</dbReference>
<evidence type="ECO:0000256" key="4">
    <source>
        <dbReference type="PIRSR" id="PIRSR005739-1"/>
    </source>
</evidence>
<dbReference type="PANTHER" id="PTHR43712:SF4">
    <property type="entry name" value="O-METHYLTRANSFERASE DOMAIN-CONTAINING PROTEIN"/>
    <property type="match status" value="1"/>
</dbReference>
<feature type="domain" description="O-methyltransferase C-terminal" evidence="5">
    <location>
        <begin position="224"/>
        <end position="363"/>
    </location>
</feature>
<reference evidence="6" key="1">
    <citation type="journal article" date="2020" name="Stud. Mycol.">
        <title>101 Dothideomycetes genomes: a test case for predicting lifestyles and emergence of pathogens.</title>
        <authorList>
            <person name="Haridas S."/>
            <person name="Albert R."/>
            <person name="Binder M."/>
            <person name="Bloem J."/>
            <person name="Labutti K."/>
            <person name="Salamov A."/>
            <person name="Andreopoulos B."/>
            <person name="Baker S."/>
            <person name="Barry K."/>
            <person name="Bills G."/>
            <person name="Bluhm B."/>
            <person name="Cannon C."/>
            <person name="Castanera R."/>
            <person name="Culley D."/>
            <person name="Daum C."/>
            <person name="Ezra D."/>
            <person name="Gonzalez J."/>
            <person name="Henrissat B."/>
            <person name="Kuo A."/>
            <person name="Liang C."/>
            <person name="Lipzen A."/>
            <person name="Lutzoni F."/>
            <person name="Magnuson J."/>
            <person name="Mondo S."/>
            <person name="Nolan M."/>
            <person name="Ohm R."/>
            <person name="Pangilinan J."/>
            <person name="Park H.-J."/>
            <person name="Ramirez L."/>
            <person name="Alfaro M."/>
            <person name="Sun H."/>
            <person name="Tritt A."/>
            <person name="Yoshinaga Y."/>
            <person name="Zwiers L.-H."/>
            <person name="Turgeon B."/>
            <person name="Goodwin S."/>
            <person name="Spatafora J."/>
            <person name="Crous P."/>
            <person name="Grigoriev I."/>
        </authorList>
    </citation>
    <scope>NUCLEOTIDE SEQUENCE</scope>
    <source>
        <strain evidence="6">CBS 109.77</strain>
    </source>
</reference>
<keyword evidence="3" id="KW-0949">S-adenosyl-L-methionine</keyword>
<accession>A0A6A6X0W0</accession>
<dbReference type="InterPro" id="IPR016461">
    <property type="entry name" value="COMT-like"/>
</dbReference>
<dbReference type="SUPFAM" id="SSF46785">
    <property type="entry name" value="Winged helix' DNA-binding domain"/>
    <property type="match status" value="1"/>
</dbReference>
<evidence type="ECO:0000256" key="3">
    <source>
        <dbReference type="ARBA" id="ARBA00022691"/>
    </source>
</evidence>
<evidence type="ECO:0000313" key="6">
    <source>
        <dbReference type="EMBL" id="KAF2789979.1"/>
    </source>
</evidence>
<evidence type="ECO:0000313" key="7">
    <source>
        <dbReference type="Proteomes" id="UP000799757"/>
    </source>
</evidence>
<dbReference type="Gene3D" id="1.10.10.10">
    <property type="entry name" value="Winged helix-like DNA-binding domain superfamily/Winged helix DNA-binding domain"/>
    <property type="match status" value="1"/>
</dbReference>
<dbReference type="GO" id="GO:0008171">
    <property type="term" value="F:O-methyltransferase activity"/>
    <property type="evidence" value="ECO:0007669"/>
    <property type="project" value="InterPro"/>
</dbReference>
<dbReference type="Proteomes" id="UP000799757">
    <property type="component" value="Unassembled WGS sequence"/>
</dbReference>
<evidence type="ECO:0000259" key="5">
    <source>
        <dbReference type="Pfam" id="PF00891"/>
    </source>
</evidence>